<name>A0A0F9DVQ5_9ZZZZ</name>
<gene>
    <name evidence="1" type="ORF">LCGC14_2150990</name>
</gene>
<proteinExistence type="predicted"/>
<organism evidence="1">
    <name type="scientific">marine sediment metagenome</name>
    <dbReference type="NCBI Taxonomy" id="412755"/>
    <lineage>
        <taxon>unclassified sequences</taxon>
        <taxon>metagenomes</taxon>
        <taxon>ecological metagenomes</taxon>
    </lineage>
</organism>
<comment type="caution">
    <text evidence="1">The sequence shown here is derived from an EMBL/GenBank/DDBJ whole genome shotgun (WGS) entry which is preliminary data.</text>
</comment>
<reference evidence="1" key="1">
    <citation type="journal article" date="2015" name="Nature">
        <title>Complex archaea that bridge the gap between prokaryotes and eukaryotes.</title>
        <authorList>
            <person name="Spang A."/>
            <person name="Saw J.H."/>
            <person name="Jorgensen S.L."/>
            <person name="Zaremba-Niedzwiedzka K."/>
            <person name="Martijn J."/>
            <person name="Lind A.E."/>
            <person name="van Eijk R."/>
            <person name="Schleper C."/>
            <person name="Guy L."/>
            <person name="Ettema T.J."/>
        </authorList>
    </citation>
    <scope>NUCLEOTIDE SEQUENCE</scope>
</reference>
<evidence type="ECO:0000313" key="1">
    <source>
        <dbReference type="EMBL" id="KKL65839.1"/>
    </source>
</evidence>
<dbReference type="AlphaFoldDB" id="A0A0F9DVQ5"/>
<feature type="non-terminal residue" evidence="1">
    <location>
        <position position="1"/>
    </location>
</feature>
<accession>A0A0F9DVQ5</accession>
<sequence>SVTSELTISGGALTIPSSGCYSVDTEADAASDDLTSFVCAAGVRFKLFAADDARTVVIKRGSGAIEASSDFSLDNVFDTWEGWCQTANIAINDGRNSGGA</sequence>
<dbReference type="EMBL" id="LAZR01027404">
    <property type="protein sequence ID" value="KKL65839.1"/>
    <property type="molecule type" value="Genomic_DNA"/>
</dbReference>
<protein>
    <submittedName>
        <fullName evidence="1">Uncharacterized protein</fullName>
    </submittedName>
</protein>